<feature type="region of interest" description="Disordered" evidence="1">
    <location>
        <begin position="203"/>
        <end position="230"/>
    </location>
</feature>
<keyword evidence="2" id="KW-1185">Reference proteome</keyword>
<reference evidence="3" key="1">
    <citation type="submission" date="2025-08" db="UniProtKB">
        <authorList>
            <consortium name="RefSeq"/>
        </authorList>
    </citation>
    <scope>IDENTIFICATION</scope>
    <source>
        <tissue evidence="3">Kidney</tissue>
    </source>
</reference>
<dbReference type="KEGG" id="dord:105996336"/>
<dbReference type="GO" id="GO:0050852">
    <property type="term" value="P:T cell receptor signaling pathway"/>
    <property type="evidence" value="ECO:0007669"/>
    <property type="project" value="InterPro"/>
</dbReference>
<evidence type="ECO:0000256" key="1">
    <source>
        <dbReference type="SAM" id="MobiDB-lite"/>
    </source>
</evidence>
<dbReference type="CTD" id="54923"/>
<dbReference type="RefSeq" id="XP_012885834.1">
    <property type="nucleotide sequence ID" value="XM_013030380.1"/>
</dbReference>
<keyword evidence="3" id="KW-0812">Transmembrane</keyword>
<dbReference type="Pfam" id="PF15332">
    <property type="entry name" value="LIME1"/>
    <property type="match status" value="1"/>
</dbReference>
<accession>A0A1S3GC58</accession>
<dbReference type="GO" id="GO:0019901">
    <property type="term" value="F:protein kinase binding"/>
    <property type="evidence" value="ECO:0007669"/>
    <property type="project" value="TreeGrafter"/>
</dbReference>
<proteinExistence type="predicted"/>
<dbReference type="FunCoup" id="A0A1S3GC58">
    <property type="interactions" value="23"/>
</dbReference>
<sequence>MRGLQASPDGHAWTRSALAAACALRGFPVQPWPCFWPLLWPYSSAKGPSNAFLHQEPWLEEGRWARARGLGLLGVCLVPRVPLSPALRCSHDRMGLLAPPAPPVLWVLGCLSLLLWLWALCTACHRKQAQRGPARRPVVMMPVGTSHLRQTYLCSLSKSDTRPQELHRGRLHSTAPRPASTDLRPLWPEMSRGSTRLQAAASPFLPQQLPRTPSATTAATSTGPEDTYSNVGLATVPRARLAASPVLWGETQLMSCAQLESRARSTAAEHACIPKSKGPQELHGGAGVTPAAQDILYSKICKPRHRDPGLTLGQPDPQGQEASPAPKRGLAQEDAPQGLGMDRSPLENVYESIQEPRL</sequence>
<protein>
    <submittedName>
        <fullName evidence="3">Lck-interacting transmembrane adapter 1 isoform X1</fullName>
    </submittedName>
</protein>
<feature type="region of interest" description="Disordered" evidence="1">
    <location>
        <begin position="159"/>
        <end position="188"/>
    </location>
</feature>
<dbReference type="GO" id="GO:0050853">
    <property type="term" value="P:B cell receptor signaling pathway"/>
    <property type="evidence" value="ECO:0007669"/>
    <property type="project" value="InterPro"/>
</dbReference>
<dbReference type="Proteomes" id="UP000081671">
    <property type="component" value="Unplaced"/>
</dbReference>
<dbReference type="STRING" id="10020.ENSDORP00000001275"/>
<evidence type="ECO:0000313" key="3">
    <source>
        <dbReference type="RefSeq" id="XP_012885834.1"/>
    </source>
</evidence>
<organism evidence="2 3">
    <name type="scientific">Dipodomys ordii</name>
    <name type="common">Ord's kangaroo rat</name>
    <dbReference type="NCBI Taxonomy" id="10020"/>
    <lineage>
        <taxon>Eukaryota</taxon>
        <taxon>Metazoa</taxon>
        <taxon>Chordata</taxon>
        <taxon>Craniata</taxon>
        <taxon>Vertebrata</taxon>
        <taxon>Euteleostomi</taxon>
        <taxon>Mammalia</taxon>
        <taxon>Eutheria</taxon>
        <taxon>Euarchontoglires</taxon>
        <taxon>Glires</taxon>
        <taxon>Rodentia</taxon>
        <taxon>Castorimorpha</taxon>
        <taxon>Heteromyidae</taxon>
        <taxon>Dipodomyinae</taxon>
        <taxon>Dipodomys</taxon>
    </lineage>
</organism>
<keyword evidence="3" id="KW-0472">Membrane</keyword>
<name>A0A1S3GC58_DIPOR</name>
<feature type="compositionally biased region" description="Basic and acidic residues" evidence="1">
    <location>
        <begin position="159"/>
        <end position="168"/>
    </location>
</feature>
<evidence type="ECO:0000313" key="2">
    <source>
        <dbReference type="Proteomes" id="UP000081671"/>
    </source>
</evidence>
<dbReference type="GO" id="GO:0019815">
    <property type="term" value="C:B cell receptor complex"/>
    <property type="evidence" value="ECO:0007669"/>
    <property type="project" value="TreeGrafter"/>
</dbReference>
<dbReference type="InParanoid" id="A0A1S3GC58"/>
<gene>
    <name evidence="3" type="primary">Lime1</name>
</gene>
<dbReference type="InterPro" id="IPR026072">
    <property type="entry name" value="Lime1"/>
</dbReference>
<dbReference type="AlphaFoldDB" id="A0A1S3GC58"/>
<feature type="region of interest" description="Disordered" evidence="1">
    <location>
        <begin position="303"/>
        <end position="358"/>
    </location>
</feature>
<dbReference type="PANTHER" id="PTHR47740:SF1">
    <property type="entry name" value="LCK-INTERACTING TRANSMEMBRANE ADAPTER 1"/>
    <property type="match status" value="1"/>
</dbReference>
<feature type="compositionally biased region" description="Low complexity" evidence="1">
    <location>
        <begin position="212"/>
        <end position="222"/>
    </location>
</feature>
<dbReference type="OrthoDB" id="9939965at2759"/>
<dbReference type="GeneID" id="105996336"/>
<dbReference type="PANTHER" id="PTHR47740">
    <property type="entry name" value="LCK-INTERACTING TRANSMEMBRANE ADAPTER 1, LIME1"/>
    <property type="match status" value="1"/>
</dbReference>